<dbReference type="Gene3D" id="1.10.287.1260">
    <property type="match status" value="1"/>
</dbReference>
<evidence type="ECO:0000256" key="4">
    <source>
        <dbReference type="ARBA" id="ARBA00022692"/>
    </source>
</evidence>
<accession>A0A2N0VI56</accession>
<proteinExistence type="inferred from homology"/>
<dbReference type="Pfam" id="PF04972">
    <property type="entry name" value="BON"/>
    <property type="match status" value="1"/>
</dbReference>
<dbReference type="GO" id="GO:0008381">
    <property type="term" value="F:mechanosensitive monoatomic ion channel activity"/>
    <property type="evidence" value="ECO:0007669"/>
    <property type="project" value="InterPro"/>
</dbReference>
<dbReference type="GO" id="GO:0005886">
    <property type="term" value="C:plasma membrane"/>
    <property type="evidence" value="ECO:0007669"/>
    <property type="project" value="UniProtKB-SubCell"/>
</dbReference>
<dbReference type="InterPro" id="IPR010920">
    <property type="entry name" value="LSM_dom_sf"/>
</dbReference>
<feature type="compositionally biased region" description="Basic and acidic residues" evidence="7">
    <location>
        <begin position="448"/>
        <end position="458"/>
    </location>
</feature>
<dbReference type="InterPro" id="IPR049278">
    <property type="entry name" value="MS_channel_C"/>
</dbReference>
<dbReference type="InterPro" id="IPR006685">
    <property type="entry name" value="MscS_channel_2nd"/>
</dbReference>
<dbReference type="OrthoDB" id="1522493at2"/>
<evidence type="ECO:0000259" key="10">
    <source>
        <dbReference type="PROSITE" id="PS50914"/>
    </source>
</evidence>
<evidence type="ECO:0000313" key="11">
    <source>
        <dbReference type="EMBL" id="PKD43872.1"/>
    </source>
</evidence>
<gene>
    <name evidence="11" type="ORF">CWD77_09985</name>
</gene>
<feature type="chain" id="PRO_5014812996" evidence="9">
    <location>
        <begin position="25"/>
        <end position="466"/>
    </location>
</feature>
<dbReference type="InterPro" id="IPR008910">
    <property type="entry name" value="MSC_TM_helix"/>
</dbReference>
<dbReference type="Gene3D" id="3.30.70.100">
    <property type="match status" value="1"/>
</dbReference>
<keyword evidence="12" id="KW-1185">Reference proteome</keyword>
<dbReference type="Pfam" id="PF21082">
    <property type="entry name" value="MS_channel_3rd"/>
    <property type="match status" value="1"/>
</dbReference>
<name>A0A2N0VI56_9BACT</name>
<evidence type="ECO:0000256" key="7">
    <source>
        <dbReference type="SAM" id="MobiDB-lite"/>
    </source>
</evidence>
<comment type="caution">
    <text evidence="11">The sequence shown here is derived from an EMBL/GenBank/DDBJ whole genome shotgun (WGS) entry which is preliminary data.</text>
</comment>
<sequence length="466" mass="51484">MRIKYHCLFIILLLLITIPLSVYAQDQSQTETTEQEDTAVPERVDVAPAADDSQIRDRLTGILTATGWFENPQVEVNDGVVFFSGSTKTDDHKKWAGDLARNTQDVTAVVNRIEVLDPDIWDYQPAYTGLQELWRNIMSAIPFLIFGIVVLVIFWGISALVAKGARAYLTNRDMNELLQDISAKGIAIFVFLLGIYIVFHVADLTNVALTILGGTGLLGIVLGIAFRDITENFLASIFLSVQNPFHAGDHVDINGNTGFVQRLTIRATLLMTLDGNHLQIPNSLVYKSSILNYTSNPKQRFSFVIGIGYDASVTSAQDLATKIFEEHPAVLTEPEPLVLVDKLASSTINLMFYVWVDGSKHNVLKVKSSVLRQIKTAYMAAGISMPDDARERVYLDGVTLHPKKGTATSDQKKPESTPIAEDSQLITKAEGQLESNDEEILEQARTARSPEEGEDLLKPNKSGETM</sequence>
<evidence type="ECO:0000256" key="8">
    <source>
        <dbReference type="SAM" id="Phobius"/>
    </source>
</evidence>
<evidence type="ECO:0000256" key="6">
    <source>
        <dbReference type="ARBA" id="ARBA00023136"/>
    </source>
</evidence>
<dbReference type="EMBL" id="PISP01000002">
    <property type="protein sequence ID" value="PKD43872.1"/>
    <property type="molecule type" value="Genomic_DNA"/>
</dbReference>
<evidence type="ECO:0000256" key="3">
    <source>
        <dbReference type="ARBA" id="ARBA00022475"/>
    </source>
</evidence>
<feature type="signal peptide" evidence="9">
    <location>
        <begin position="1"/>
        <end position="24"/>
    </location>
</feature>
<feature type="region of interest" description="Disordered" evidence="7">
    <location>
        <begin position="400"/>
        <end position="466"/>
    </location>
</feature>
<dbReference type="InterPro" id="IPR045275">
    <property type="entry name" value="MscS_archaea/bacteria_type"/>
</dbReference>
<evidence type="ECO:0000256" key="5">
    <source>
        <dbReference type="ARBA" id="ARBA00022989"/>
    </source>
</evidence>
<keyword evidence="4 8" id="KW-0812">Transmembrane</keyword>
<dbReference type="PANTHER" id="PTHR30221:SF1">
    <property type="entry name" value="SMALL-CONDUCTANCE MECHANOSENSITIVE CHANNEL"/>
    <property type="match status" value="1"/>
</dbReference>
<dbReference type="InterPro" id="IPR011066">
    <property type="entry name" value="MscS_channel_C_sf"/>
</dbReference>
<dbReference type="SUPFAM" id="SSF50182">
    <property type="entry name" value="Sm-like ribonucleoproteins"/>
    <property type="match status" value="1"/>
</dbReference>
<keyword evidence="3" id="KW-1003">Cell membrane</keyword>
<dbReference type="InterPro" id="IPR023408">
    <property type="entry name" value="MscS_beta-dom_sf"/>
</dbReference>
<evidence type="ECO:0000256" key="1">
    <source>
        <dbReference type="ARBA" id="ARBA00004651"/>
    </source>
</evidence>
<dbReference type="Gene3D" id="2.30.30.60">
    <property type="match status" value="1"/>
</dbReference>
<dbReference type="SUPFAM" id="SSF82689">
    <property type="entry name" value="Mechanosensitive channel protein MscS (YggB), C-terminal domain"/>
    <property type="match status" value="1"/>
</dbReference>
<reference evidence="11 12" key="1">
    <citation type="submission" date="2017-11" db="EMBL/GenBank/DDBJ databases">
        <title>Rhodohalobacter 15182 sp. nov., isolated from a salt lake.</title>
        <authorList>
            <person name="Han S."/>
        </authorList>
    </citation>
    <scope>NUCLEOTIDE SEQUENCE [LARGE SCALE GENOMIC DNA]</scope>
    <source>
        <strain evidence="11 12">15182</strain>
    </source>
</reference>
<dbReference type="Pfam" id="PF05552">
    <property type="entry name" value="MS_channel_1st_1"/>
    <property type="match status" value="1"/>
</dbReference>
<keyword evidence="6 8" id="KW-0472">Membrane</keyword>
<comment type="subcellular location">
    <subcellularLocation>
        <location evidence="1">Cell membrane</location>
        <topology evidence="1">Multi-pass membrane protein</topology>
    </subcellularLocation>
</comment>
<organism evidence="11 12">
    <name type="scientific">Rhodohalobacter barkolensis</name>
    <dbReference type="NCBI Taxonomy" id="2053187"/>
    <lineage>
        <taxon>Bacteria</taxon>
        <taxon>Pseudomonadati</taxon>
        <taxon>Balneolota</taxon>
        <taxon>Balneolia</taxon>
        <taxon>Balneolales</taxon>
        <taxon>Balneolaceae</taxon>
        <taxon>Rhodohalobacter</taxon>
    </lineage>
</organism>
<dbReference type="Proteomes" id="UP000233398">
    <property type="component" value="Unassembled WGS sequence"/>
</dbReference>
<dbReference type="PANTHER" id="PTHR30221">
    <property type="entry name" value="SMALL-CONDUCTANCE MECHANOSENSITIVE CHANNEL"/>
    <property type="match status" value="1"/>
</dbReference>
<evidence type="ECO:0000256" key="9">
    <source>
        <dbReference type="SAM" id="SignalP"/>
    </source>
</evidence>
<dbReference type="Gene3D" id="3.30.1340.30">
    <property type="match status" value="1"/>
</dbReference>
<evidence type="ECO:0000313" key="12">
    <source>
        <dbReference type="Proteomes" id="UP000233398"/>
    </source>
</evidence>
<dbReference type="Pfam" id="PF00924">
    <property type="entry name" value="MS_channel_2nd"/>
    <property type="match status" value="1"/>
</dbReference>
<feature type="transmembrane region" description="Helical" evidence="8">
    <location>
        <begin position="140"/>
        <end position="161"/>
    </location>
</feature>
<dbReference type="PROSITE" id="PS50914">
    <property type="entry name" value="BON"/>
    <property type="match status" value="1"/>
</dbReference>
<feature type="transmembrane region" description="Helical" evidence="8">
    <location>
        <begin position="207"/>
        <end position="226"/>
    </location>
</feature>
<comment type="similarity">
    <text evidence="2">Belongs to the MscS (TC 1.A.23) family.</text>
</comment>
<dbReference type="InterPro" id="IPR007055">
    <property type="entry name" value="BON_dom"/>
</dbReference>
<keyword evidence="5 8" id="KW-1133">Transmembrane helix</keyword>
<protein>
    <submittedName>
        <fullName evidence="11">Mechanosensitive ion channel protein MscS</fullName>
    </submittedName>
</protein>
<feature type="domain" description="BON" evidence="10">
    <location>
        <begin position="51"/>
        <end position="117"/>
    </location>
</feature>
<feature type="transmembrane region" description="Helical" evidence="8">
    <location>
        <begin position="181"/>
        <end position="201"/>
    </location>
</feature>
<keyword evidence="9" id="KW-0732">Signal</keyword>
<dbReference type="AlphaFoldDB" id="A0A2N0VI56"/>
<evidence type="ECO:0000256" key="2">
    <source>
        <dbReference type="ARBA" id="ARBA00008017"/>
    </source>
</evidence>